<protein>
    <recommendedName>
        <fullName evidence="3">Fimbrial protein</fullName>
    </recommendedName>
</protein>
<dbReference type="EMBL" id="JAHSTU010000002">
    <property type="protein sequence ID" value="MBV4520132.1"/>
    <property type="molecule type" value="Genomic_DNA"/>
</dbReference>
<evidence type="ECO:0008006" key="3">
    <source>
        <dbReference type="Google" id="ProtNLM"/>
    </source>
</evidence>
<organism evidence="1 2">
    <name type="scientific">Pseudomonas azerbaijanoccidentalis</name>
    <dbReference type="NCBI Taxonomy" id="2842347"/>
    <lineage>
        <taxon>Bacteria</taxon>
        <taxon>Pseudomonadati</taxon>
        <taxon>Pseudomonadota</taxon>
        <taxon>Gammaproteobacteria</taxon>
        <taxon>Pseudomonadales</taxon>
        <taxon>Pseudomonadaceae</taxon>
        <taxon>Pseudomonas</taxon>
    </lineage>
</organism>
<comment type="caution">
    <text evidence="1">The sequence shown here is derived from an EMBL/GenBank/DDBJ whole genome shotgun (WGS) entry which is preliminary data.</text>
</comment>
<dbReference type="Proteomes" id="UP001049200">
    <property type="component" value="Unassembled WGS sequence"/>
</dbReference>
<name>A0ABS6QMG2_9PSED</name>
<reference evidence="1" key="1">
    <citation type="submission" date="2021-06" db="EMBL/GenBank/DDBJ databases">
        <title>Updating the genus Pseudomonas: Description of 43 new species and partition of the Pseudomonas putida group.</title>
        <authorList>
            <person name="Girard L."/>
            <person name="Lood C."/>
            <person name="Vandamme P."/>
            <person name="Rokni-Zadeh H."/>
            <person name="Van Noort V."/>
            <person name="Hofte M."/>
            <person name="Lavigne R."/>
            <person name="De Mot R."/>
        </authorList>
    </citation>
    <scope>NUCLEOTIDE SEQUENCE</scope>
    <source>
        <strain evidence="1">SWRI74</strain>
    </source>
</reference>
<dbReference type="RefSeq" id="WP_217871096.1">
    <property type="nucleotide sequence ID" value="NZ_JAHSTU010000002.1"/>
</dbReference>
<accession>A0ABS6QMG2</accession>
<sequence length="414" mass="45851">MSEQFRRNIGKLIFSALFLALYIEPVEALTQDISAVFIPDPTNPMRNEFRNTTPVSGVCQGHMPERCKQLGIFSIRTPGFSANAIAPINAFHADERQGAMWKVPSEWRDVQVTHTRTGEVKTVQVRIAGIGHRWDVRPNTSAWAVPGGSWQGRWQSAPSPCQSSNFLTGNSTMAIFFWIVPEGAGVCSRQPGTDITRFWYSTFEFAYALKTPNPLDMSSGQYTGVLTYTMGPQADFDFGDVVIPGDSELTLNFTLDVMHALKVDIPPGGNRIELVPQGGWQAWLNQGRKPVRLFRDQTFNISASSRFKMQLECQFVAGNTCALRDAGAADLVPLNTSVTLPYGLTDGTGQPVDRRPLRLDGSGTELFQPGLYVDRKPGVLHFEVAREHVEQMLQDGNGKTYSGDITVIWDSEVI</sequence>
<evidence type="ECO:0000313" key="2">
    <source>
        <dbReference type="Proteomes" id="UP001049200"/>
    </source>
</evidence>
<keyword evidence="2" id="KW-1185">Reference proteome</keyword>
<gene>
    <name evidence="1" type="ORF">KVG88_08665</name>
</gene>
<proteinExistence type="predicted"/>
<evidence type="ECO:0000313" key="1">
    <source>
        <dbReference type="EMBL" id="MBV4520132.1"/>
    </source>
</evidence>